<name>A0ABZ0V5R2_9MICO</name>
<dbReference type="InterPro" id="IPR017937">
    <property type="entry name" value="Thioredoxin_CS"/>
</dbReference>
<proteinExistence type="inferred from homology"/>
<keyword evidence="5" id="KW-0676">Redox-active center</keyword>
<sequence length="319" mass="33427">MTDVSPGATLRGAVDLSSLRNRPTAPAAGAAAPPADGGPPAPSGRVASLVMDATDATFGQVLELSRTVPIVVDLWAEWCGPCKQLSPALERVVRELDGRIVLAKVDVDANPQLAQAFRAQSIPMVVGIVAGQPVPLFTGAVPEQQVREVFAQFLQLAAQNGVTGTVSADGGDVDDDASSEPELPPLHAEAADAIEAGDFARAVSAYERALAENPRDADARAALGQVRLLQRVQGLDLVAARDAAAAAPRDIRAQFTVADLDVAGGHVDDAFTRLLDLFAVLPDDERADVRERLVELFGVVGDTDPRVIRARGRLASLLF</sequence>
<keyword evidence="3" id="KW-0249">Electron transport</keyword>
<keyword evidence="2" id="KW-0813">Transport</keyword>
<dbReference type="Gene3D" id="3.40.30.10">
    <property type="entry name" value="Glutaredoxin"/>
    <property type="match status" value="1"/>
</dbReference>
<evidence type="ECO:0000256" key="6">
    <source>
        <dbReference type="SAM" id="MobiDB-lite"/>
    </source>
</evidence>
<evidence type="ECO:0000259" key="7">
    <source>
        <dbReference type="PROSITE" id="PS51352"/>
    </source>
</evidence>
<comment type="similarity">
    <text evidence="1">Belongs to the thioredoxin family.</text>
</comment>
<dbReference type="Pfam" id="PF14559">
    <property type="entry name" value="TPR_19"/>
    <property type="match status" value="1"/>
</dbReference>
<dbReference type="Pfam" id="PF14561">
    <property type="entry name" value="TPR_20"/>
    <property type="match status" value="1"/>
</dbReference>
<evidence type="ECO:0000256" key="5">
    <source>
        <dbReference type="ARBA" id="ARBA00023284"/>
    </source>
</evidence>
<dbReference type="SUPFAM" id="SSF48452">
    <property type="entry name" value="TPR-like"/>
    <property type="match status" value="1"/>
</dbReference>
<dbReference type="EMBL" id="CP139779">
    <property type="protein sequence ID" value="WQB68789.1"/>
    <property type="molecule type" value="Genomic_DNA"/>
</dbReference>
<dbReference type="PROSITE" id="PS51352">
    <property type="entry name" value="THIOREDOXIN_2"/>
    <property type="match status" value="1"/>
</dbReference>
<evidence type="ECO:0000256" key="3">
    <source>
        <dbReference type="ARBA" id="ARBA00022982"/>
    </source>
</evidence>
<organism evidence="8 9">
    <name type="scientific">Microbacterium invictum</name>
    <dbReference type="NCBI Taxonomy" id="515415"/>
    <lineage>
        <taxon>Bacteria</taxon>
        <taxon>Bacillati</taxon>
        <taxon>Actinomycetota</taxon>
        <taxon>Actinomycetes</taxon>
        <taxon>Micrococcales</taxon>
        <taxon>Microbacteriaceae</taxon>
        <taxon>Microbacterium</taxon>
    </lineage>
</organism>
<evidence type="ECO:0000256" key="1">
    <source>
        <dbReference type="ARBA" id="ARBA00008987"/>
    </source>
</evidence>
<gene>
    <name evidence="8" type="ORF">T9R20_08605</name>
</gene>
<dbReference type="InterPro" id="IPR011990">
    <property type="entry name" value="TPR-like_helical_dom_sf"/>
</dbReference>
<dbReference type="Proteomes" id="UP001324533">
    <property type="component" value="Chromosome"/>
</dbReference>
<dbReference type="PANTHER" id="PTHR45663:SF11">
    <property type="entry name" value="GEO12009P1"/>
    <property type="match status" value="1"/>
</dbReference>
<evidence type="ECO:0000256" key="4">
    <source>
        <dbReference type="ARBA" id="ARBA00023157"/>
    </source>
</evidence>
<dbReference type="Pfam" id="PF00085">
    <property type="entry name" value="Thioredoxin"/>
    <property type="match status" value="1"/>
</dbReference>
<evidence type="ECO:0000256" key="2">
    <source>
        <dbReference type="ARBA" id="ARBA00022448"/>
    </source>
</evidence>
<feature type="region of interest" description="Disordered" evidence="6">
    <location>
        <begin position="23"/>
        <end position="43"/>
    </location>
</feature>
<dbReference type="CDD" id="cd02956">
    <property type="entry name" value="ybbN"/>
    <property type="match status" value="1"/>
</dbReference>
<evidence type="ECO:0000313" key="9">
    <source>
        <dbReference type="Proteomes" id="UP001324533"/>
    </source>
</evidence>
<dbReference type="PANTHER" id="PTHR45663">
    <property type="entry name" value="GEO12009P1"/>
    <property type="match status" value="1"/>
</dbReference>
<dbReference type="InterPro" id="IPR013766">
    <property type="entry name" value="Thioredoxin_domain"/>
</dbReference>
<feature type="compositionally biased region" description="Low complexity" evidence="6">
    <location>
        <begin position="25"/>
        <end position="35"/>
    </location>
</feature>
<dbReference type="InterPro" id="IPR036249">
    <property type="entry name" value="Thioredoxin-like_sf"/>
</dbReference>
<accession>A0ABZ0V5R2</accession>
<reference evidence="8 9" key="1">
    <citation type="submission" date="2023-06" db="EMBL/GenBank/DDBJ databases">
        <title>Rock-solubilizing bacteria, Microbacterium invictum, promotes re-establishment of vegetation in rocky wasteland by accelerating rock bio-weathering and reshaping soil bacterial community.</title>
        <authorList>
            <person name="Liu C."/>
        </authorList>
    </citation>
    <scope>NUCLEOTIDE SEQUENCE [LARGE SCALE GENOMIC DNA]</scope>
    <source>
        <strain evidence="8 9">X-18</strain>
    </source>
</reference>
<dbReference type="Gene3D" id="1.25.40.10">
    <property type="entry name" value="Tetratricopeptide repeat domain"/>
    <property type="match status" value="2"/>
</dbReference>
<protein>
    <submittedName>
        <fullName evidence="8">Tetratricopeptide repeat protein</fullName>
    </submittedName>
</protein>
<dbReference type="RefSeq" id="WP_322408889.1">
    <property type="nucleotide sequence ID" value="NZ_CP139779.1"/>
</dbReference>
<evidence type="ECO:0000313" key="8">
    <source>
        <dbReference type="EMBL" id="WQB68789.1"/>
    </source>
</evidence>
<keyword evidence="4" id="KW-1015">Disulfide bond</keyword>
<keyword evidence="9" id="KW-1185">Reference proteome</keyword>
<dbReference type="SUPFAM" id="SSF52833">
    <property type="entry name" value="Thioredoxin-like"/>
    <property type="match status" value="1"/>
</dbReference>
<feature type="domain" description="Thioredoxin" evidence="7">
    <location>
        <begin position="26"/>
        <end position="196"/>
    </location>
</feature>
<dbReference type="PROSITE" id="PS00194">
    <property type="entry name" value="THIOREDOXIN_1"/>
    <property type="match status" value="1"/>
</dbReference>